<dbReference type="EMBL" id="LAVV01011585">
    <property type="protein sequence ID" value="KNZ47620.1"/>
    <property type="molecule type" value="Genomic_DNA"/>
</dbReference>
<name>A0A0L6UIH4_9BASI</name>
<dbReference type="Proteomes" id="UP000037035">
    <property type="component" value="Unassembled WGS sequence"/>
</dbReference>
<comment type="caution">
    <text evidence="1">The sequence shown here is derived from an EMBL/GenBank/DDBJ whole genome shotgun (WGS) entry which is preliminary data.</text>
</comment>
<sequence>MGDNFLAIYILNLDHNRRKPFPENFLGSLMGWKPSPETCLASLMRRKPPQTSAWEFDGEETFPWKLLGQFDGVETFPRTLLRQRQTPGNRVYHCYWHPETLFVNSEAKPKNPQNLKLPEFQFEGVQHGEADSTKLCYTSKLSENYISYQTNFATLSLQTLNTLPHTLTYLLKFFTLLIGVGHGAKANWPSMTFHLPEKLTAKNDNLPPVSQHTICHQTLMADSPLSFPSRVGLVASCHCQAPDTQSLAGYSCQGMLPWYSDLIKPAKFIQNTSSTMGNLLGERRSPECIGWKAVVAIQRANRALTVSQPMGRRRPRLEVGVSTGFNPPPRRMVVLNHIAIIHYHIVSPYYHTCISSHHHMILYHSLASRGCAEQQNRVIRVCRVRICKMWFFLRAIIFKKFQSRLFIDCDYVFKYHDILTI</sequence>
<dbReference type="AlphaFoldDB" id="A0A0L6UIH4"/>
<dbReference type="VEuPathDB" id="FungiDB:VP01_627g3"/>
<protein>
    <submittedName>
        <fullName evidence="1">Uncharacterized protein</fullName>
    </submittedName>
</protein>
<proteinExistence type="predicted"/>
<organism evidence="1 2">
    <name type="scientific">Puccinia sorghi</name>
    <dbReference type="NCBI Taxonomy" id="27349"/>
    <lineage>
        <taxon>Eukaryota</taxon>
        <taxon>Fungi</taxon>
        <taxon>Dikarya</taxon>
        <taxon>Basidiomycota</taxon>
        <taxon>Pucciniomycotina</taxon>
        <taxon>Pucciniomycetes</taxon>
        <taxon>Pucciniales</taxon>
        <taxon>Pucciniaceae</taxon>
        <taxon>Puccinia</taxon>
    </lineage>
</organism>
<evidence type="ECO:0000313" key="1">
    <source>
        <dbReference type="EMBL" id="KNZ47620.1"/>
    </source>
</evidence>
<gene>
    <name evidence="1" type="ORF">VP01_627g3</name>
</gene>
<keyword evidence="2" id="KW-1185">Reference proteome</keyword>
<reference evidence="1 2" key="1">
    <citation type="submission" date="2015-08" db="EMBL/GenBank/DDBJ databases">
        <title>Next Generation Sequencing and Analysis of the Genome of Puccinia sorghi L Schw, the Causal Agent of Maize Common Rust.</title>
        <authorList>
            <person name="Rochi L."/>
            <person name="Burguener G."/>
            <person name="Darino M."/>
            <person name="Turjanski A."/>
            <person name="Kreff E."/>
            <person name="Dieguez M.J."/>
            <person name="Sacco F."/>
        </authorList>
    </citation>
    <scope>NUCLEOTIDE SEQUENCE [LARGE SCALE GENOMIC DNA]</scope>
    <source>
        <strain evidence="1 2">RO10H11247</strain>
    </source>
</reference>
<accession>A0A0L6UIH4</accession>
<evidence type="ECO:0000313" key="2">
    <source>
        <dbReference type="Proteomes" id="UP000037035"/>
    </source>
</evidence>